<accession>A0ABS6BTS4</accession>
<dbReference type="Proteomes" id="UP000776252">
    <property type="component" value="Unassembled WGS sequence"/>
</dbReference>
<gene>
    <name evidence="2" type="ORF">KPL37_11210</name>
</gene>
<reference evidence="2 3" key="1">
    <citation type="submission" date="2021-06" db="EMBL/GenBank/DDBJ databases">
        <title>Clostridia strains as spoilage organisms.</title>
        <authorList>
            <person name="Wambui J."/>
            <person name="Stephan R."/>
            <person name="Stevens M.J.A."/>
        </authorList>
    </citation>
    <scope>NUCLEOTIDE SEQUENCE [LARGE SCALE GENOMIC DNA]</scope>
    <source>
        <strain evidence="2 3">DSM 14204</strain>
    </source>
</reference>
<comment type="caution">
    <text evidence="2">The sequence shown here is derived from an EMBL/GenBank/DDBJ whole genome shotgun (WGS) entry which is preliminary data.</text>
</comment>
<sequence length="106" mass="11943">MEGLELIAFNIISNVGTAKSMGIEALMKGRSRKMKEAEDLLKEASTFMREGHKSHAELIQNEAKGNKQEFSLLLMHAEDQLMSAETILCLAKEMLYLQNELNELKS</sequence>
<dbReference type="InterPro" id="IPR003188">
    <property type="entry name" value="PTS_IIA_lac/cel"/>
</dbReference>
<name>A0ABS6BTS4_9CLOT</name>
<dbReference type="PANTHER" id="PTHR34382:SF7">
    <property type="entry name" value="PTS SYSTEM N,N'-DIACETYLCHITOBIOSE-SPECIFIC EIIA COMPONENT"/>
    <property type="match status" value="1"/>
</dbReference>
<protein>
    <submittedName>
        <fullName evidence="2">PTS lactose/cellobiose transporter subunit IIA</fullName>
    </submittedName>
</protein>
<dbReference type="Pfam" id="PF02255">
    <property type="entry name" value="PTS_IIA"/>
    <property type="match status" value="1"/>
</dbReference>
<keyword evidence="3" id="KW-1185">Reference proteome</keyword>
<organism evidence="2 3">
    <name type="scientific">Clostridium frigoris</name>
    <dbReference type="NCBI Taxonomy" id="205327"/>
    <lineage>
        <taxon>Bacteria</taxon>
        <taxon>Bacillati</taxon>
        <taxon>Bacillota</taxon>
        <taxon>Clostridia</taxon>
        <taxon>Eubacteriales</taxon>
        <taxon>Clostridiaceae</taxon>
        <taxon>Clostridium</taxon>
    </lineage>
</organism>
<proteinExistence type="predicted"/>
<evidence type="ECO:0000256" key="1">
    <source>
        <dbReference type="PROSITE-ProRule" id="PRU00418"/>
    </source>
</evidence>
<dbReference type="PANTHER" id="PTHR34382">
    <property type="entry name" value="PTS SYSTEM N,N'-DIACETYLCHITOBIOSE-SPECIFIC EIIA COMPONENT"/>
    <property type="match status" value="1"/>
</dbReference>
<evidence type="ECO:0000313" key="2">
    <source>
        <dbReference type="EMBL" id="MBU3160316.1"/>
    </source>
</evidence>
<dbReference type="PIRSF" id="PIRSF000699">
    <property type="entry name" value="PTS_IILac_III"/>
    <property type="match status" value="1"/>
</dbReference>
<feature type="modified residue" description="Phosphohistidine; by HPr" evidence="1">
    <location>
        <position position="76"/>
    </location>
</feature>
<dbReference type="RefSeq" id="WP_216149350.1">
    <property type="nucleotide sequence ID" value="NZ_JAHLDV010000023.1"/>
</dbReference>
<dbReference type="EMBL" id="JAHLDV010000023">
    <property type="protein sequence ID" value="MBU3160316.1"/>
    <property type="molecule type" value="Genomic_DNA"/>
</dbReference>
<evidence type="ECO:0000313" key="3">
    <source>
        <dbReference type="Proteomes" id="UP000776252"/>
    </source>
</evidence>
<dbReference type="PROSITE" id="PS51095">
    <property type="entry name" value="PTS_EIIA_TYPE_3"/>
    <property type="match status" value="1"/>
</dbReference>